<dbReference type="Proteomes" id="UP000248021">
    <property type="component" value="Unassembled WGS sequence"/>
</dbReference>
<keyword evidence="1" id="KW-0472">Membrane</keyword>
<organism evidence="3 4">
    <name type="scientific">Chelatococcus asaccharovorans</name>
    <dbReference type="NCBI Taxonomy" id="28210"/>
    <lineage>
        <taxon>Bacteria</taxon>
        <taxon>Pseudomonadati</taxon>
        <taxon>Pseudomonadota</taxon>
        <taxon>Alphaproteobacteria</taxon>
        <taxon>Hyphomicrobiales</taxon>
        <taxon>Chelatococcaceae</taxon>
        <taxon>Chelatococcus</taxon>
    </lineage>
</organism>
<comment type="caution">
    <text evidence="3">The sequence shown here is derived from an EMBL/GenBank/DDBJ whole genome shotgun (WGS) entry which is preliminary data.</text>
</comment>
<accession>A0A2V3UDN9</accession>
<feature type="transmembrane region" description="Helical" evidence="1">
    <location>
        <begin position="72"/>
        <end position="90"/>
    </location>
</feature>
<dbReference type="EMBL" id="QJJK01000002">
    <property type="protein sequence ID" value="PXW63413.1"/>
    <property type="molecule type" value="Genomic_DNA"/>
</dbReference>
<proteinExistence type="predicted"/>
<feature type="transmembrane region" description="Helical" evidence="1">
    <location>
        <begin position="96"/>
        <end position="114"/>
    </location>
</feature>
<feature type="domain" description="DUF1468" evidence="2">
    <location>
        <begin position="10"/>
        <end position="141"/>
    </location>
</feature>
<keyword evidence="4" id="KW-1185">Reference proteome</keyword>
<evidence type="ECO:0000313" key="4">
    <source>
        <dbReference type="Proteomes" id="UP000248021"/>
    </source>
</evidence>
<dbReference type="AlphaFoldDB" id="A0A2V3UDN9"/>
<reference evidence="3 4" key="1">
    <citation type="submission" date="2018-05" db="EMBL/GenBank/DDBJ databases">
        <title>Genomic Encyclopedia of Type Strains, Phase IV (KMG-IV): sequencing the most valuable type-strain genomes for metagenomic binning, comparative biology and taxonomic classification.</title>
        <authorList>
            <person name="Goeker M."/>
        </authorList>
    </citation>
    <scope>NUCLEOTIDE SEQUENCE [LARGE SCALE GENOMIC DNA]</scope>
    <source>
        <strain evidence="3 4">DSM 6462</strain>
    </source>
</reference>
<feature type="transmembrane region" description="Helical" evidence="1">
    <location>
        <begin position="41"/>
        <end position="60"/>
    </location>
</feature>
<name>A0A2V3UDN9_9HYPH</name>
<feature type="transmembrane region" description="Helical" evidence="1">
    <location>
        <begin position="7"/>
        <end position="29"/>
    </location>
</feature>
<keyword evidence="1" id="KW-0812">Transmembrane</keyword>
<protein>
    <submittedName>
        <fullName evidence="3">Tripartite tricarboxylate transporter TctB family protein</fullName>
    </submittedName>
</protein>
<feature type="transmembrane region" description="Helical" evidence="1">
    <location>
        <begin position="121"/>
        <end position="145"/>
    </location>
</feature>
<gene>
    <name evidence="3" type="ORF">C7450_102329</name>
</gene>
<evidence type="ECO:0000259" key="2">
    <source>
        <dbReference type="Pfam" id="PF07331"/>
    </source>
</evidence>
<dbReference type="Pfam" id="PF07331">
    <property type="entry name" value="TctB"/>
    <property type="match status" value="1"/>
</dbReference>
<evidence type="ECO:0000313" key="3">
    <source>
        <dbReference type="EMBL" id="PXW63413.1"/>
    </source>
</evidence>
<keyword evidence="1" id="KW-1133">Transmembrane helix</keyword>
<sequence length="151" mass="15662">MRVRRSNLACGAVFTGVGLFFGINALLGLPIGHAAAMGPGYFPIVLGTILCALGTGIALAGEDHEAPALPPISWRAIILVTGAALFFGMTARGLGMAPSLLIATFMAAMATGQLTPRNASFLSIVLTLFNIGIFVFALRLPYAIIGPWLGF</sequence>
<dbReference type="RefSeq" id="WP_170147095.1">
    <property type="nucleotide sequence ID" value="NZ_JAHBRY010000002.1"/>
</dbReference>
<dbReference type="InterPro" id="IPR009936">
    <property type="entry name" value="DUF1468"/>
</dbReference>
<evidence type="ECO:0000256" key="1">
    <source>
        <dbReference type="SAM" id="Phobius"/>
    </source>
</evidence>